<reference evidence="1 2" key="1">
    <citation type="journal article" date="2006" name="Science">
        <title>Genome of rice cluster I archaea -- the key methane producers in the rice rhizosphere.</title>
        <authorList>
            <person name="Erkel C."/>
            <person name="Kube M."/>
            <person name="Reinhardt R."/>
            <person name="Liesack W."/>
        </authorList>
    </citation>
    <scope>NUCLEOTIDE SEQUENCE [LARGE SCALE GENOMIC DNA]</scope>
    <source>
        <strain evidence="2">DSM 22066 / NBRC 105507 / MRE50</strain>
    </source>
</reference>
<dbReference type="OrthoDB" id="49861at2157"/>
<gene>
    <name evidence="1" type="ORF">RCIX1141</name>
</gene>
<protein>
    <recommendedName>
        <fullName evidence="3">ArsR family transcriptional regulator</fullName>
    </recommendedName>
</protein>
<dbReference type="PIRSF" id="PIRSF022057">
    <property type="entry name" value="UCP022057"/>
    <property type="match status" value="1"/>
</dbReference>
<dbReference type="Proteomes" id="UP000000663">
    <property type="component" value="Chromosome"/>
</dbReference>
<name>Q0W596_METAR</name>
<evidence type="ECO:0000313" key="2">
    <source>
        <dbReference type="Proteomes" id="UP000000663"/>
    </source>
</evidence>
<dbReference type="Pfam" id="PF09824">
    <property type="entry name" value="ArsR"/>
    <property type="match status" value="1"/>
</dbReference>
<proteinExistence type="predicted"/>
<sequence>MEPSVKRTKIINDAADMVPLLQVFNSRLHSQVFDEVSAGWKTKEELDTITGKDTTKSLEALRQGGLVESRWRMPEPGQQPVLEYRTSYSEVRASFQCTMKEMSELIMISFSMDEGLRKLAEDIEAEVEKGNASLINLARVFERSPMFLKAIAKRSGRIAVKGQRLEIVRDRP</sequence>
<dbReference type="GeneID" id="5145335"/>
<dbReference type="RefSeq" id="WP_012036079.1">
    <property type="nucleotide sequence ID" value="NC_009464.1"/>
</dbReference>
<dbReference type="STRING" id="351160.RCIX1141"/>
<dbReference type="KEGG" id="rci:RCIX1141"/>
<evidence type="ECO:0000313" key="1">
    <source>
        <dbReference type="EMBL" id="CAJ36447.1"/>
    </source>
</evidence>
<keyword evidence="2" id="KW-1185">Reference proteome</keyword>
<dbReference type="AlphaFoldDB" id="Q0W596"/>
<evidence type="ECO:0008006" key="3">
    <source>
        <dbReference type="Google" id="ProtNLM"/>
    </source>
</evidence>
<dbReference type="eggNOG" id="arCOG04366">
    <property type="taxonomic scope" value="Archaea"/>
</dbReference>
<organism evidence="1 2">
    <name type="scientific">Methanocella arvoryzae (strain DSM 22066 / NBRC 105507 / MRE50)</name>
    <dbReference type="NCBI Taxonomy" id="351160"/>
    <lineage>
        <taxon>Archaea</taxon>
        <taxon>Methanobacteriati</taxon>
        <taxon>Methanobacteriota</taxon>
        <taxon>Stenosarchaea group</taxon>
        <taxon>Methanomicrobia</taxon>
        <taxon>Methanocellales</taxon>
        <taxon>Methanocellaceae</taxon>
        <taxon>Methanocella</taxon>
    </lineage>
</organism>
<dbReference type="EMBL" id="AM114193">
    <property type="protein sequence ID" value="CAJ36447.1"/>
    <property type="molecule type" value="Genomic_DNA"/>
</dbReference>
<dbReference type="InterPro" id="IPR014517">
    <property type="entry name" value="ArsR_tscrpt_regulator"/>
</dbReference>
<accession>Q0W596</accession>